<sequence>MWEDSIEYEDTIDDSSPYCKPEITRKEKENALVVLDPDHFLKSALGFYDLSMKRLIILNEVS</sequence>
<organism evidence="1">
    <name type="scientific">Lacticaseibacillus rhamnosus</name>
    <name type="common">Lactobacillus rhamnosus</name>
    <dbReference type="NCBI Taxonomy" id="47715"/>
    <lineage>
        <taxon>Bacteria</taxon>
        <taxon>Bacillati</taxon>
        <taxon>Bacillota</taxon>
        <taxon>Bacilli</taxon>
        <taxon>Lactobacillales</taxon>
        <taxon>Lactobacillaceae</taxon>
        <taxon>Lacticaseibacillus</taxon>
    </lineage>
</organism>
<name>A0A6N3CFM1_LACRH</name>
<dbReference type="AlphaFoldDB" id="A0A6N3CFM1"/>
<reference evidence="1" key="1">
    <citation type="submission" date="2019-11" db="EMBL/GenBank/DDBJ databases">
        <authorList>
            <person name="Feng L."/>
        </authorList>
    </citation>
    <scope>NUCLEOTIDE SEQUENCE</scope>
    <source>
        <strain evidence="1">LrhamnosusLFYP97</strain>
    </source>
</reference>
<dbReference type="EMBL" id="CACRTK010000060">
    <property type="protein sequence ID" value="VYU14164.1"/>
    <property type="molecule type" value="Genomic_DNA"/>
</dbReference>
<proteinExistence type="predicted"/>
<evidence type="ECO:0000313" key="1">
    <source>
        <dbReference type="EMBL" id="VYU14164.1"/>
    </source>
</evidence>
<accession>A0A6N3CFM1</accession>
<gene>
    <name evidence="1" type="ORF">LRLFYP97_02756</name>
</gene>
<protein>
    <submittedName>
        <fullName evidence="1">Uncharacterized protein</fullName>
    </submittedName>
</protein>